<evidence type="ECO:0000259" key="1">
    <source>
        <dbReference type="Pfam" id="PF15296"/>
    </source>
</evidence>
<protein>
    <recommendedName>
        <fullName evidence="1">Codanin-1 C-terminal domain-containing protein</fullName>
    </recommendedName>
</protein>
<evidence type="ECO:0000313" key="2">
    <source>
        <dbReference type="EMBL" id="CAG7785737.1"/>
    </source>
</evidence>
<keyword evidence="3" id="KW-1185">Reference proteome</keyword>
<dbReference type="InterPro" id="IPR040031">
    <property type="entry name" value="Codanin-1"/>
</dbReference>
<proteinExistence type="predicted"/>
<dbReference type="GO" id="GO:0006325">
    <property type="term" value="P:chromatin organization"/>
    <property type="evidence" value="ECO:0007669"/>
    <property type="project" value="TreeGrafter"/>
</dbReference>
<reference evidence="2" key="1">
    <citation type="submission" date="2021-06" db="EMBL/GenBank/DDBJ databases">
        <authorList>
            <person name="Hodson N. C."/>
            <person name="Mongue J. A."/>
            <person name="Jaron S. K."/>
        </authorList>
    </citation>
    <scope>NUCLEOTIDE SEQUENCE</scope>
</reference>
<gene>
    <name evidence="2" type="ORF">AFUS01_LOCUS24344</name>
</gene>
<sequence>MVSKLDLLEKRLKVTPVVIQTKEVTLVQSRSLFTAVDQVHELAHELWKDAHIYGPHQSGFPTKVVVKPTFKGAEQIKKSSMDSGSSKSTCVNMGEDMGSAEELILSLKEDVASTLDQLAFSYCEDLDSNICLNVLGEVELWIQLLAENFDSSLSSFAPKDHVFSTVAARVYFVSKVLELQMSAVLMYVDSQVCYSLCKNYKHRFPKVLQKQLEELLNVQERNSREVDHVFNESEAEGRKFVPKVDRVAFQQETDGRTNFLNQSDFHAFCKQRDLFYNIKDMWMSRNVGAVNNEFSKPTSLNYIQNSSVNSTHMKKMSPKVVSNHTKGGYLDASTLKMKQMIELNSNPTNVSRLAALFLSQIVLDCTNSTDSASFKFKDESLRQIFQINPAKFKQLENRFSKPDEQSTDPLAFFKYFINLACWADFNQHLIDRCILTLREIDSSIDRHEVRSPREIIQDLNKSRLVAQILGYLHFHPYRDSKNIGKTCNPLEFETQVQSQIQLRFYQKPLLNLTDIVYKAIASRKLIFTLPYIDVFSLSKRIHQGDEKLKYLLCGSKDNAVESEEDLEFLDSFTVLGEALNSILFEPQMQKMKNVLCAGPKKQSLQNTVNVLTPKNIRPSLLNVSPFSHSSRIDLVSASESELRRFQKELQMSFFQSSPPSVKRTVDFISENVASNCLRYLRTTLYPKFRDECASKEIFGDDAVSLFIKEAVKTFKAVYLQKSNNLVDLLLGESLSAGALQACKSIASQTSARKIFEWMEVHIKKSLFSGLQSPLDSPARVCLEGSFVASPVKISTASMTSKFQPLIKLQRTLQKIYTLELKTRDISDELMPVLNVNSLGVSQLSVSTTLDVALALITYSPHEFSSKVENEFIEYWISAWKCPIKIMCPRNVLLFEQSDIPQLTWNRVSRLIIKLVQVNVIDLKQVEEQCLGFLRFDWPPRVLTRISEFLKRVTSCESVRSEESEVIDWISWACSDETDFS</sequence>
<dbReference type="Proteomes" id="UP000708208">
    <property type="component" value="Unassembled WGS sequence"/>
</dbReference>
<dbReference type="GO" id="GO:0005634">
    <property type="term" value="C:nucleus"/>
    <property type="evidence" value="ECO:0007669"/>
    <property type="project" value="TreeGrafter"/>
</dbReference>
<dbReference type="InterPro" id="IPR028171">
    <property type="entry name" value="Codanin-1_C"/>
</dbReference>
<dbReference type="PANTHER" id="PTHR28678">
    <property type="entry name" value="CODANIN-1"/>
    <property type="match status" value="1"/>
</dbReference>
<dbReference type="AlphaFoldDB" id="A0A8J2KCC8"/>
<comment type="caution">
    <text evidence="2">The sequence shown here is derived from an EMBL/GenBank/DDBJ whole genome shotgun (WGS) entry which is preliminary data.</text>
</comment>
<dbReference type="Pfam" id="PF15296">
    <property type="entry name" value="Codanin-1_C"/>
    <property type="match status" value="1"/>
</dbReference>
<dbReference type="OrthoDB" id="20982at2759"/>
<name>A0A8J2KCC8_9HEXA</name>
<accession>A0A8J2KCC8</accession>
<dbReference type="PANTHER" id="PTHR28678:SF1">
    <property type="entry name" value="CODANIN-1"/>
    <property type="match status" value="1"/>
</dbReference>
<evidence type="ECO:0000313" key="3">
    <source>
        <dbReference type="Proteomes" id="UP000708208"/>
    </source>
</evidence>
<feature type="domain" description="Codanin-1 C-terminal" evidence="1">
    <location>
        <begin position="586"/>
        <end position="692"/>
    </location>
</feature>
<dbReference type="EMBL" id="CAJVCH010302470">
    <property type="protein sequence ID" value="CAG7785737.1"/>
    <property type="molecule type" value="Genomic_DNA"/>
</dbReference>
<organism evidence="2 3">
    <name type="scientific">Allacma fusca</name>
    <dbReference type="NCBI Taxonomy" id="39272"/>
    <lineage>
        <taxon>Eukaryota</taxon>
        <taxon>Metazoa</taxon>
        <taxon>Ecdysozoa</taxon>
        <taxon>Arthropoda</taxon>
        <taxon>Hexapoda</taxon>
        <taxon>Collembola</taxon>
        <taxon>Symphypleona</taxon>
        <taxon>Sminthuridae</taxon>
        <taxon>Allacma</taxon>
    </lineage>
</organism>